<protein>
    <submittedName>
        <fullName evidence="8">MFS family permease</fullName>
    </submittedName>
</protein>
<dbReference type="PANTHER" id="PTHR43266">
    <property type="entry name" value="MACROLIDE-EFFLUX PROTEIN"/>
    <property type="match status" value="1"/>
</dbReference>
<organism evidence="8 9">
    <name type="scientific">Trueperella abortisuis</name>
    <dbReference type="NCBI Taxonomy" id="445930"/>
    <lineage>
        <taxon>Bacteria</taxon>
        <taxon>Bacillati</taxon>
        <taxon>Actinomycetota</taxon>
        <taxon>Actinomycetes</taxon>
        <taxon>Actinomycetales</taxon>
        <taxon>Actinomycetaceae</taxon>
        <taxon>Trueperella</taxon>
    </lineage>
</organism>
<evidence type="ECO:0000313" key="8">
    <source>
        <dbReference type="EMBL" id="MDP9832790.1"/>
    </source>
</evidence>
<proteinExistence type="predicted"/>
<evidence type="ECO:0000256" key="1">
    <source>
        <dbReference type="ARBA" id="ARBA00004651"/>
    </source>
</evidence>
<dbReference type="Proteomes" id="UP001230145">
    <property type="component" value="Unassembled WGS sequence"/>
</dbReference>
<dbReference type="EMBL" id="JAUSQL010000001">
    <property type="protein sequence ID" value="MDP9832790.1"/>
    <property type="molecule type" value="Genomic_DNA"/>
</dbReference>
<keyword evidence="3" id="KW-1003">Cell membrane</keyword>
<evidence type="ECO:0000256" key="6">
    <source>
        <dbReference type="ARBA" id="ARBA00023136"/>
    </source>
</evidence>
<keyword evidence="2" id="KW-0813">Transport</keyword>
<keyword evidence="6 7" id="KW-0472">Membrane</keyword>
<feature type="transmembrane region" description="Helical" evidence="7">
    <location>
        <begin position="20"/>
        <end position="39"/>
    </location>
</feature>
<feature type="transmembrane region" description="Helical" evidence="7">
    <location>
        <begin position="77"/>
        <end position="98"/>
    </location>
</feature>
<evidence type="ECO:0000256" key="3">
    <source>
        <dbReference type="ARBA" id="ARBA00022475"/>
    </source>
</evidence>
<feature type="transmembrane region" description="Helical" evidence="7">
    <location>
        <begin position="143"/>
        <end position="161"/>
    </location>
</feature>
<sequence>MTILPVILIADFGATSIEYGIVYSAGGVGYLIAASFCSWRAKGNESLKRSMSAAIPFGVACLSGLMLMVLGDSTAHIVGACLFTAGSGAFGLVVDVLITTHRQKALDLRDLTSVTSLSDAIETAGMLSAAVASGIFAAIWGPRVVACIAAFAYLVMVVLVARKTILTKALERI</sequence>
<keyword evidence="4 7" id="KW-0812">Transmembrane</keyword>
<gene>
    <name evidence="8" type="ORF">J2S45_001469</name>
</gene>
<dbReference type="InterPro" id="IPR036259">
    <property type="entry name" value="MFS_trans_sf"/>
</dbReference>
<reference evidence="8 9" key="1">
    <citation type="submission" date="2023-07" db="EMBL/GenBank/DDBJ databases">
        <title>Sequencing the genomes of 1000 actinobacteria strains.</title>
        <authorList>
            <person name="Klenk H.-P."/>
        </authorList>
    </citation>
    <scope>NUCLEOTIDE SEQUENCE [LARGE SCALE GENOMIC DNA]</scope>
    <source>
        <strain evidence="8 9">DSM 19515</strain>
    </source>
</reference>
<comment type="caution">
    <text evidence="8">The sequence shown here is derived from an EMBL/GenBank/DDBJ whole genome shotgun (WGS) entry which is preliminary data.</text>
</comment>
<evidence type="ECO:0000256" key="5">
    <source>
        <dbReference type="ARBA" id="ARBA00022989"/>
    </source>
</evidence>
<dbReference type="SUPFAM" id="SSF103473">
    <property type="entry name" value="MFS general substrate transporter"/>
    <property type="match status" value="1"/>
</dbReference>
<evidence type="ECO:0000256" key="2">
    <source>
        <dbReference type="ARBA" id="ARBA00022448"/>
    </source>
</evidence>
<name>A0ABT9PLI1_9ACTO</name>
<dbReference type="PANTHER" id="PTHR43266:SF2">
    <property type="entry name" value="MAJOR FACILITATOR SUPERFAMILY (MFS) PROFILE DOMAIN-CONTAINING PROTEIN"/>
    <property type="match status" value="1"/>
</dbReference>
<keyword evidence="9" id="KW-1185">Reference proteome</keyword>
<accession>A0ABT9PLI1</accession>
<comment type="subcellular location">
    <subcellularLocation>
        <location evidence="1">Cell membrane</location>
        <topology evidence="1">Multi-pass membrane protein</topology>
    </subcellularLocation>
</comment>
<evidence type="ECO:0000256" key="7">
    <source>
        <dbReference type="SAM" id="Phobius"/>
    </source>
</evidence>
<dbReference type="Gene3D" id="1.20.1250.20">
    <property type="entry name" value="MFS general substrate transporter like domains"/>
    <property type="match status" value="1"/>
</dbReference>
<evidence type="ECO:0000256" key="4">
    <source>
        <dbReference type="ARBA" id="ARBA00022692"/>
    </source>
</evidence>
<feature type="transmembrane region" description="Helical" evidence="7">
    <location>
        <begin position="51"/>
        <end position="71"/>
    </location>
</feature>
<evidence type="ECO:0000313" key="9">
    <source>
        <dbReference type="Proteomes" id="UP001230145"/>
    </source>
</evidence>
<keyword evidence="5 7" id="KW-1133">Transmembrane helix</keyword>